<keyword evidence="2" id="KW-1185">Reference proteome</keyword>
<sequence>MATTTWVPSQQEVIVRIDANAKMGLEQQSDVLGKWNKRNHRRHKLTWHQSPIPKSEEQRKQKMRYLKLQQQLRFEEEHSLVENFEI</sequence>
<dbReference type="Proteomes" id="UP001303046">
    <property type="component" value="Unassembled WGS sequence"/>
</dbReference>
<protein>
    <submittedName>
        <fullName evidence="1">Uncharacterized protein</fullName>
    </submittedName>
</protein>
<organism evidence="1 2">
    <name type="scientific">Necator americanus</name>
    <name type="common">Human hookworm</name>
    <dbReference type="NCBI Taxonomy" id="51031"/>
    <lineage>
        <taxon>Eukaryota</taxon>
        <taxon>Metazoa</taxon>
        <taxon>Ecdysozoa</taxon>
        <taxon>Nematoda</taxon>
        <taxon>Chromadorea</taxon>
        <taxon>Rhabditida</taxon>
        <taxon>Rhabditina</taxon>
        <taxon>Rhabditomorpha</taxon>
        <taxon>Strongyloidea</taxon>
        <taxon>Ancylostomatidae</taxon>
        <taxon>Bunostominae</taxon>
        <taxon>Necator</taxon>
    </lineage>
</organism>
<evidence type="ECO:0000313" key="2">
    <source>
        <dbReference type="Proteomes" id="UP001303046"/>
    </source>
</evidence>
<comment type="caution">
    <text evidence="1">The sequence shown here is derived from an EMBL/GenBank/DDBJ whole genome shotgun (WGS) entry which is preliminary data.</text>
</comment>
<gene>
    <name evidence="1" type="primary">Necator_chrII.g5335</name>
    <name evidence="1" type="ORF">RB195_017542</name>
</gene>
<proteinExistence type="predicted"/>
<reference evidence="1 2" key="1">
    <citation type="submission" date="2023-08" db="EMBL/GenBank/DDBJ databases">
        <title>A Necator americanus chromosomal reference genome.</title>
        <authorList>
            <person name="Ilik V."/>
            <person name="Petrzelkova K.J."/>
            <person name="Pardy F."/>
            <person name="Fuh T."/>
            <person name="Niatou-Singa F.S."/>
            <person name="Gouil Q."/>
            <person name="Baker L."/>
            <person name="Ritchie M.E."/>
            <person name="Jex A.R."/>
            <person name="Gazzola D."/>
            <person name="Li H."/>
            <person name="Toshio Fujiwara R."/>
            <person name="Zhan B."/>
            <person name="Aroian R.V."/>
            <person name="Pafco B."/>
            <person name="Schwarz E.M."/>
        </authorList>
    </citation>
    <scope>NUCLEOTIDE SEQUENCE [LARGE SCALE GENOMIC DNA]</scope>
    <source>
        <strain evidence="1 2">Aroian</strain>
        <tissue evidence="1">Whole animal</tissue>
    </source>
</reference>
<dbReference type="EMBL" id="JAVFWL010000002">
    <property type="protein sequence ID" value="KAK6733840.1"/>
    <property type="molecule type" value="Genomic_DNA"/>
</dbReference>
<evidence type="ECO:0000313" key="1">
    <source>
        <dbReference type="EMBL" id="KAK6733840.1"/>
    </source>
</evidence>
<name>A0ABR1C6Q9_NECAM</name>
<accession>A0ABR1C6Q9</accession>